<evidence type="ECO:0000313" key="1">
    <source>
        <dbReference type="EMBL" id="EAT35282.1"/>
    </source>
</evidence>
<proteinExistence type="predicted"/>
<gene>
    <name evidence="1" type="ORF">AaeL_AAEL012540</name>
</gene>
<reference evidence="1" key="1">
    <citation type="submission" date="2005-10" db="EMBL/GenBank/DDBJ databases">
        <authorList>
            <person name="Loftus B.J."/>
            <person name="Nene V.M."/>
            <person name="Hannick L.I."/>
            <person name="Bidwell S."/>
            <person name="Haas B."/>
            <person name="Amedeo P."/>
            <person name="Orvis J."/>
            <person name="Wortman J.R."/>
            <person name="White O.R."/>
            <person name="Salzberg S."/>
            <person name="Shumway M."/>
            <person name="Koo H."/>
            <person name="Zhao Y."/>
            <person name="Holmes M."/>
            <person name="Miller J."/>
            <person name="Schatz M."/>
            <person name="Pop M."/>
            <person name="Pai G."/>
            <person name="Utterback T."/>
            <person name="Rogers Y.-H."/>
            <person name="Kravitz S."/>
            <person name="Fraser C.M."/>
        </authorList>
    </citation>
    <scope>NUCLEOTIDE SEQUENCE</scope>
    <source>
        <strain evidence="1">Liverpool</strain>
    </source>
</reference>
<dbReference type="Proteomes" id="UP000682892">
    <property type="component" value="Unassembled WGS sequence"/>
</dbReference>
<organism evidence="1 2">
    <name type="scientific">Aedes aegypti</name>
    <name type="common">Yellowfever mosquito</name>
    <name type="synonym">Culex aegypti</name>
    <dbReference type="NCBI Taxonomy" id="7159"/>
    <lineage>
        <taxon>Eukaryota</taxon>
        <taxon>Metazoa</taxon>
        <taxon>Ecdysozoa</taxon>
        <taxon>Arthropoda</taxon>
        <taxon>Hexapoda</taxon>
        <taxon>Insecta</taxon>
        <taxon>Pterygota</taxon>
        <taxon>Neoptera</taxon>
        <taxon>Endopterygota</taxon>
        <taxon>Diptera</taxon>
        <taxon>Nematocera</taxon>
        <taxon>Culicoidea</taxon>
        <taxon>Culicidae</taxon>
        <taxon>Culicinae</taxon>
        <taxon>Aedini</taxon>
        <taxon>Aedes</taxon>
        <taxon>Stegomyia</taxon>
    </lineage>
</organism>
<dbReference type="HOGENOM" id="CLU_2887640_0_0_1"/>
<name>Q16LT0_AEDAE</name>
<accession>Q16LT0</accession>
<sequence>MTHIQEHIGRGYNGSFRNSCSWVTVGFFTCVHRKLSFVSKRSILCWIPWFCTSFACHFRIHRR</sequence>
<dbReference type="EMBL" id="CH477892">
    <property type="protein sequence ID" value="EAT35282.1"/>
    <property type="molecule type" value="Genomic_DNA"/>
</dbReference>
<reference evidence="1" key="2">
    <citation type="journal article" date="2007" name="Science">
        <title>Genome sequence of Aedes aegypti, a major arbovirus vector.</title>
        <authorList>
            <person name="Nene V."/>
            <person name="Wortman J.R."/>
            <person name="Lawson D."/>
            <person name="Haas B."/>
            <person name="Kodira C."/>
            <person name="Tu Z.J."/>
            <person name="Loftus B."/>
            <person name="Xi Z."/>
            <person name="Megy K."/>
            <person name="Grabherr M."/>
            <person name="Ren Q."/>
            <person name="Zdobnov E.M."/>
            <person name="Lobo N.F."/>
            <person name="Campbell K.S."/>
            <person name="Brown S.E."/>
            <person name="Bonaldo M.F."/>
            <person name="Zhu J."/>
            <person name="Sinkins S.P."/>
            <person name="Hogenkamp D.G."/>
            <person name="Amedeo P."/>
            <person name="Arensburger P."/>
            <person name="Atkinson P.W."/>
            <person name="Bidwell S."/>
            <person name="Biedler J."/>
            <person name="Birney E."/>
            <person name="Bruggner R.V."/>
            <person name="Costas J."/>
            <person name="Coy M.R."/>
            <person name="Crabtree J."/>
            <person name="Crawford M."/>
            <person name="Debruyn B."/>
            <person name="Decaprio D."/>
            <person name="Eiglmeier K."/>
            <person name="Eisenstadt E."/>
            <person name="El-Dorry H."/>
            <person name="Gelbart W.M."/>
            <person name="Gomes S.L."/>
            <person name="Hammond M."/>
            <person name="Hannick L.I."/>
            <person name="Hogan J.R."/>
            <person name="Holmes M.H."/>
            <person name="Jaffe D."/>
            <person name="Johnston J.S."/>
            <person name="Kennedy R.C."/>
            <person name="Koo H."/>
            <person name="Kravitz S."/>
            <person name="Kriventseva E.V."/>
            <person name="Kulp D."/>
            <person name="Labutti K."/>
            <person name="Lee E."/>
            <person name="Li S."/>
            <person name="Lovin D.D."/>
            <person name="Mao C."/>
            <person name="Mauceli E."/>
            <person name="Menck C.F."/>
            <person name="Miller J.R."/>
            <person name="Montgomery P."/>
            <person name="Mori A."/>
            <person name="Nascimento A.L."/>
            <person name="Naveira H.F."/>
            <person name="Nusbaum C."/>
            <person name="O'leary S."/>
            <person name="Orvis J."/>
            <person name="Pertea M."/>
            <person name="Quesneville H."/>
            <person name="Reidenbach K.R."/>
            <person name="Rogers Y.H."/>
            <person name="Roth C.W."/>
            <person name="Schneider J.R."/>
            <person name="Schatz M."/>
            <person name="Shumway M."/>
            <person name="Stanke M."/>
            <person name="Stinson E.O."/>
            <person name="Tubio J.M."/>
            <person name="Vanzee J.P."/>
            <person name="Verjovski-Almeida S."/>
            <person name="Werner D."/>
            <person name="White O."/>
            <person name="Wyder S."/>
            <person name="Zeng Q."/>
            <person name="Zhao Q."/>
            <person name="Zhao Y."/>
            <person name="Hill C.A."/>
            <person name="Raikhel A.S."/>
            <person name="Soares M.B."/>
            <person name="Knudson D.L."/>
            <person name="Lee N.H."/>
            <person name="Galagan J."/>
            <person name="Salzberg S.L."/>
            <person name="Paulsen I.T."/>
            <person name="Dimopoulos G."/>
            <person name="Collins F.H."/>
            <person name="Birren B."/>
            <person name="Fraser-Liggett C.M."/>
            <person name="Severson D.W."/>
        </authorList>
    </citation>
    <scope>NUCLEOTIDE SEQUENCE [LARGE SCALE GENOMIC DNA]</scope>
    <source>
        <strain evidence="1">Liverpool</strain>
    </source>
</reference>
<dbReference type="AlphaFoldDB" id="Q16LT0"/>
<reference evidence="1" key="3">
    <citation type="submission" date="2012-09" db="EMBL/GenBank/DDBJ databases">
        <authorList>
            <consortium name="VectorBase"/>
        </authorList>
    </citation>
    <scope>NUCLEOTIDE SEQUENCE</scope>
    <source>
        <strain evidence="1">Liverpool</strain>
    </source>
</reference>
<dbReference type="PaxDb" id="7159-AAEL012540-PA"/>
<evidence type="ECO:0000313" key="2">
    <source>
        <dbReference type="Proteomes" id="UP000682892"/>
    </source>
</evidence>
<protein>
    <submittedName>
        <fullName evidence="1">AAEL012540-PA</fullName>
    </submittedName>
</protein>